<proteinExistence type="predicted"/>
<dbReference type="EMBL" id="LN999010">
    <property type="protein sequence ID" value="CUX78287.1"/>
    <property type="molecule type" value="Genomic_DNA"/>
</dbReference>
<name>A0A160VT52_9EURY</name>
<dbReference type="RefSeq" id="WP_068578212.1">
    <property type="nucleotide sequence ID" value="NZ_CP015193.1"/>
</dbReference>
<gene>
    <name evidence="1" type="ORF">A3L04_06860</name>
    <name evidence="2" type="ORF">CHITON_1508</name>
</gene>
<dbReference type="EMBL" id="CP015193">
    <property type="protein sequence ID" value="ASJ16815.1"/>
    <property type="molecule type" value="Genomic_DNA"/>
</dbReference>
<organism evidence="2 3">
    <name type="scientific">Thermococcus chitonophagus</name>
    <dbReference type="NCBI Taxonomy" id="54262"/>
    <lineage>
        <taxon>Archaea</taxon>
        <taxon>Methanobacteriati</taxon>
        <taxon>Methanobacteriota</taxon>
        <taxon>Thermococci</taxon>
        <taxon>Thermococcales</taxon>
        <taxon>Thermococcaceae</taxon>
        <taxon>Thermococcus</taxon>
    </lineage>
</organism>
<keyword evidence="4" id="KW-1185">Reference proteome</keyword>
<dbReference type="Proteomes" id="UP000250189">
    <property type="component" value="Chromosome"/>
</dbReference>
<dbReference type="AlphaFoldDB" id="A0A160VT52"/>
<protein>
    <submittedName>
        <fullName evidence="2">Uncharacterized protein</fullName>
    </submittedName>
</protein>
<accession>A0A160VT52</accession>
<evidence type="ECO:0000313" key="3">
    <source>
        <dbReference type="Proteomes" id="UP000093069"/>
    </source>
</evidence>
<sequence>MDKIRGFILIILLISFVMATVFTERILYVTISVDTPVLWLSGQNTTQTEVDLRDYNTTAIIYANSTFQRVERSAVFADTFDSDPFVSGALINVTCAWQYNSTGKFVYITQTSSPTGSGECIAYVPKQILGSPIFIGVVSSILDGYGYSDVVLLNSTFDGLYAYGIYRNINGSALYDNFTLNIDGRYSEVYGTIIVTATGAGTITSNGVTLYSVSPGDVVEFDISDYHDGSTGTGYFALWINNYDGTLSFTDIYVISVKVNGNVVATNMDVNASFTVDLTNIVSNLTIHVNSTPAGWTQLDWAGSSIIYGTDNSEIYIYNTSASPSRELNFAPQSGGSSAYYAALATGVSVNGTLYGGSASVVSGGEIRRYNGTWTTLNSTYYNISTGNWYSMLGNYSLGDHSLKVNGTLIVGPVYDNVISPTYAAIGSYYLSGTLNVSFDNLIITVNKSPEYVYFTNLPPNWSVSILVEVGTTQYNVSSATVDSSGVAKVPISLPAIISCPTGNPKDCTFIVNGTSLGGTVYIKIADQYGNTVTLWNPPDNTVIGGDVYAFKSELISLDIWSEPAQSVSLWLKLVSTNCSGFEWFKFRAWIENTSERTSEILIEGGVTLNDTTTYLQTSASSTTIIGYIKLEAYVVPGFTCEVTLNQYYNFSAPGVFGGNRVYLEIKGS</sequence>
<dbReference type="Proteomes" id="UP000093069">
    <property type="component" value="Chromosome I"/>
</dbReference>
<reference evidence="1 4" key="3">
    <citation type="submission" date="2016-04" db="EMBL/GenBank/DDBJ databases">
        <title>Complete genome sequence of Thermococcus chitonophagus type strain GC74.</title>
        <authorList>
            <person name="Oger P.M."/>
        </authorList>
    </citation>
    <scope>NUCLEOTIDE SEQUENCE [LARGE SCALE GENOMIC DNA]</scope>
    <source>
        <strain evidence="1 4">GC74</strain>
    </source>
</reference>
<dbReference type="GeneID" id="33322285"/>
<dbReference type="KEGG" id="tch:CHITON_1508"/>
<evidence type="ECO:0000313" key="2">
    <source>
        <dbReference type="EMBL" id="CUX78287.1"/>
    </source>
</evidence>
<evidence type="ECO:0000313" key="1">
    <source>
        <dbReference type="EMBL" id="ASJ16815.1"/>
    </source>
</evidence>
<reference evidence="2" key="1">
    <citation type="submission" date="2016-01" db="EMBL/GenBank/DDBJ databases">
        <authorList>
            <person name="Oliw E.H."/>
        </authorList>
    </citation>
    <scope>NUCLEOTIDE SEQUENCE</scope>
    <source>
        <strain evidence="2">1</strain>
    </source>
</reference>
<reference evidence="3" key="2">
    <citation type="submission" date="2016-01" db="EMBL/GenBank/DDBJ databases">
        <authorList>
            <person name="Vorgias C.E."/>
        </authorList>
    </citation>
    <scope>NUCLEOTIDE SEQUENCE [LARGE SCALE GENOMIC DNA]</scope>
</reference>
<evidence type="ECO:0000313" key="4">
    <source>
        <dbReference type="Proteomes" id="UP000250189"/>
    </source>
</evidence>